<dbReference type="Proteomes" id="UP000596337">
    <property type="component" value="Chromosome 1"/>
</dbReference>
<evidence type="ECO:0000313" key="1">
    <source>
        <dbReference type="EMBL" id="QRG83035.1"/>
    </source>
</evidence>
<dbReference type="AlphaFoldDB" id="A0AA92LTN4"/>
<evidence type="ECO:0008006" key="3">
    <source>
        <dbReference type="Google" id="ProtNLM"/>
    </source>
</evidence>
<evidence type="ECO:0000313" key="2">
    <source>
        <dbReference type="Proteomes" id="UP000596337"/>
    </source>
</evidence>
<protein>
    <recommendedName>
        <fullName evidence="3">Lipoprotein</fullName>
    </recommendedName>
</protein>
<sequence>MKYWISLMVSSSMLLVGCQSTPKDMDHGIKLDLEANKEILMNLVREGLKDPDSLKNFKIVSEYKCWLTGNLYSYVTGSASWCYLATYQAKNSYGGYVRGTSNFYFSQDNGVIHKSYNTSIDGMVSDEFVMYKGESKLINTY</sequence>
<dbReference type="EMBL" id="CP069195">
    <property type="protein sequence ID" value="QRG83035.1"/>
    <property type="molecule type" value="Genomic_DNA"/>
</dbReference>
<accession>A0AA92LTN4</accession>
<dbReference type="RefSeq" id="WP_139309195.1">
    <property type="nucleotide sequence ID" value="NZ_CANMIY010000020.1"/>
</dbReference>
<gene>
    <name evidence="1" type="ORF">JOS67_01405</name>
</gene>
<dbReference type="PROSITE" id="PS51257">
    <property type="entry name" value="PROKAR_LIPOPROTEIN"/>
    <property type="match status" value="1"/>
</dbReference>
<reference evidence="1 2" key="1">
    <citation type="submission" date="2021-01" db="EMBL/GenBank/DDBJ databases">
        <title>Characterization of a novel blaVMB-2- harboring plasmid in Vibrio diabolicus.</title>
        <authorList>
            <person name="Liu M."/>
        </authorList>
    </citation>
    <scope>NUCLEOTIDE SEQUENCE [LARGE SCALE GENOMIC DNA]</scope>
    <source>
        <strain evidence="1 2">SLV18</strain>
    </source>
</reference>
<name>A0AA92LTN4_9VIBR</name>
<proteinExistence type="predicted"/>
<organism evidence="1 2">
    <name type="scientific">Vibrio diabolicus</name>
    <dbReference type="NCBI Taxonomy" id="50719"/>
    <lineage>
        <taxon>Bacteria</taxon>
        <taxon>Pseudomonadati</taxon>
        <taxon>Pseudomonadota</taxon>
        <taxon>Gammaproteobacteria</taxon>
        <taxon>Vibrionales</taxon>
        <taxon>Vibrionaceae</taxon>
        <taxon>Vibrio</taxon>
        <taxon>Vibrio diabolicus subgroup</taxon>
    </lineage>
</organism>